<evidence type="ECO:0000313" key="3">
    <source>
        <dbReference type="Proteomes" id="UP000054217"/>
    </source>
</evidence>
<keyword evidence="3" id="KW-1185">Reference proteome</keyword>
<sequence length="688" mass="75837">MATAQVAESELPFFKFPPFPRPPEGASIMPFKEFKPRGIQLFAHMKKSGDQGGDEDDEDVEIEVDGLGVPTVELRVKHVSDECKSDKRKKHKKKKTVTSAGVPVQKLPWYEEWEEGEDLRVTKNVYDQSIPPTDRLFQSALDFRTGRPWPPAASGLNNIWDQFRIYVGLLVNPTTYKKGDDKKAAHNASPDSDSEDDSDGDSPPTASTCAKVEGISKKRPRPRDSSSSAVENSDEDEDVPFDQQKIDEETKEEKLSVFLSDPEKSVRIFLSSHMREKGLIWSERNLISAPHLLSFFLRFVLRNRVLPEQAYQRGVKRALGTIDLAKKELPLTYKVGHMLPDKCSEGCQGIFGRMGTVNWFTATVPEEQMKGPSGEQSKLQVTDTATGERQDITLPPEAEISLKEAIEDNLEMDVTPQLEQGSTATGCGDWGNTDAAAEVNAWGSGEWGGWDADDGQGTPWDANIECMPADNDRECSGPLPIWSDSAPTWGRDLTSLMAFLGPSVFPLTHTTGIVECSTRRVREVIAPTSSSPSSATKRKPKHKDGQEAWVPAASGVEAELDARFAKVVLAPWDRFGGDISKPEIWATSRGPVIDPNVSSDSQNTKAGETPHNPLTDDITLLVEPHLIDTLGVVPGLGLGAMWVQLVRSEDKEGEVVSSRSRTACPKIFWYHEDLTGIFPSFYTPGSAE</sequence>
<dbReference type="Pfam" id="PF09692">
    <property type="entry name" value="Arb1"/>
    <property type="match status" value="1"/>
</dbReference>
<reference evidence="3" key="2">
    <citation type="submission" date="2015-01" db="EMBL/GenBank/DDBJ databases">
        <title>Evolutionary Origins and Diversification of the Mycorrhizal Mutualists.</title>
        <authorList>
            <consortium name="DOE Joint Genome Institute"/>
            <consortium name="Mycorrhizal Genomics Consortium"/>
            <person name="Kohler A."/>
            <person name="Kuo A."/>
            <person name="Nagy L.G."/>
            <person name="Floudas D."/>
            <person name="Copeland A."/>
            <person name="Barry K.W."/>
            <person name="Cichocki N."/>
            <person name="Veneault-Fourrey C."/>
            <person name="LaButti K."/>
            <person name="Lindquist E.A."/>
            <person name="Lipzen A."/>
            <person name="Lundell T."/>
            <person name="Morin E."/>
            <person name="Murat C."/>
            <person name="Riley R."/>
            <person name="Ohm R."/>
            <person name="Sun H."/>
            <person name="Tunlid A."/>
            <person name="Henrissat B."/>
            <person name="Grigoriev I.V."/>
            <person name="Hibbett D.S."/>
            <person name="Martin F."/>
        </authorList>
    </citation>
    <scope>NUCLEOTIDE SEQUENCE [LARGE SCALE GENOMIC DNA]</scope>
    <source>
        <strain evidence="3">Marx 270</strain>
    </source>
</reference>
<reference evidence="2 3" key="1">
    <citation type="submission" date="2014-04" db="EMBL/GenBank/DDBJ databases">
        <authorList>
            <consortium name="DOE Joint Genome Institute"/>
            <person name="Kuo A."/>
            <person name="Kohler A."/>
            <person name="Costa M.D."/>
            <person name="Nagy L.G."/>
            <person name="Floudas D."/>
            <person name="Copeland A."/>
            <person name="Barry K.W."/>
            <person name="Cichocki N."/>
            <person name="Veneault-Fourrey C."/>
            <person name="LaButti K."/>
            <person name="Lindquist E.A."/>
            <person name="Lipzen A."/>
            <person name="Lundell T."/>
            <person name="Morin E."/>
            <person name="Murat C."/>
            <person name="Sun H."/>
            <person name="Tunlid A."/>
            <person name="Henrissat B."/>
            <person name="Grigoriev I.V."/>
            <person name="Hibbett D.S."/>
            <person name="Martin F."/>
            <person name="Nordberg H.P."/>
            <person name="Cantor M.N."/>
            <person name="Hua S.X."/>
        </authorList>
    </citation>
    <scope>NUCLEOTIDE SEQUENCE [LARGE SCALE GENOMIC DNA]</scope>
    <source>
        <strain evidence="2 3">Marx 270</strain>
    </source>
</reference>
<feature type="compositionally biased region" description="Low complexity" evidence="1">
    <location>
        <begin position="526"/>
        <end position="535"/>
    </location>
</feature>
<dbReference type="STRING" id="870435.A0A0C3PUA4"/>
<gene>
    <name evidence="2" type="ORF">M404DRAFT_993351</name>
</gene>
<evidence type="ECO:0000313" key="2">
    <source>
        <dbReference type="EMBL" id="KIO12349.1"/>
    </source>
</evidence>
<dbReference type="InterPro" id="IPR018606">
    <property type="entry name" value="Arb1"/>
</dbReference>
<accession>A0A0C3PUA4</accession>
<dbReference type="EMBL" id="KN831947">
    <property type="protein sequence ID" value="KIO12349.1"/>
    <property type="molecule type" value="Genomic_DNA"/>
</dbReference>
<dbReference type="GO" id="GO:0031047">
    <property type="term" value="P:regulatory ncRNA-mediated gene silencing"/>
    <property type="evidence" value="ECO:0007669"/>
    <property type="project" value="InterPro"/>
</dbReference>
<dbReference type="Proteomes" id="UP000054217">
    <property type="component" value="Unassembled WGS sequence"/>
</dbReference>
<dbReference type="GO" id="GO:0033167">
    <property type="term" value="C:ARC complex"/>
    <property type="evidence" value="ECO:0007669"/>
    <property type="project" value="InterPro"/>
</dbReference>
<feature type="region of interest" description="Disordered" evidence="1">
    <location>
        <begin position="590"/>
        <end position="612"/>
    </location>
</feature>
<dbReference type="HOGENOM" id="CLU_015635_0_0_1"/>
<evidence type="ECO:0000256" key="1">
    <source>
        <dbReference type="SAM" id="MobiDB-lite"/>
    </source>
</evidence>
<organism evidence="2 3">
    <name type="scientific">Pisolithus tinctorius Marx 270</name>
    <dbReference type="NCBI Taxonomy" id="870435"/>
    <lineage>
        <taxon>Eukaryota</taxon>
        <taxon>Fungi</taxon>
        <taxon>Dikarya</taxon>
        <taxon>Basidiomycota</taxon>
        <taxon>Agaricomycotina</taxon>
        <taxon>Agaricomycetes</taxon>
        <taxon>Agaricomycetidae</taxon>
        <taxon>Boletales</taxon>
        <taxon>Sclerodermatineae</taxon>
        <taxon>Pisolithaceae</taxon>
        <taxon>Pisolithus</taxon>
    </lineage>
</organism>
<proteinExistence type="predicted"/>
<dbReference type="InParanoid" id="A0A0C3PUA4"/>
<dbReference type="AlphaFoldDB" id="A0A0C3PUA4"/>
<feature type="region of interest" description="Disordered" evidence="1">
    <location>
        <begin position="524"/>
        <end position="547"/>
    </location>
</feature>
<name>A0A0C3PUA4_PISTI</name>
<protein>
    <submittedName>
        <fullName evidence="2">Uncharacterized protein</fullName>
    </submittedName>
</protein>
<dbReference type="OrthoDB" id="435402at2759"/>
<feature type="region of interest" description="Disordered" evidence="1">
    <location>
        <begin position="176"/>
        <end position="246"/>
    </location>
</feature>
<feature type="compositionally biased region" description="Polar residues" evidence="1">
    <location>
        <begin position="596"/>
        <end position="606"/>
    </location>
</feature>